<dbReference type="GO" id="GO:0000160">
    <property type="term" value="P:phosphorelay signal transduction system"/>
    <property type="evidence" value="ECO:0007669"/>
    <property type="project" value="InterPro"/>
</dbReference>
<keyword evidence="3" id="KW-1133">Transmembrane helix</keyword>
<keyword evidence="3" id="KW-0472">Membrane</keyword>
<name>A0A7Y4G000_VIBSP</name>
<dbReference type="GO" id="GO:0003677">
    <property type="term" value="F:DNA binding"/>
    <property type="evidence" value="ECO:0007669"/>
    <property type="project" value="UniProtKB-UniRule"/>
</dbReference>
<evidence type="ECO:0000313" key="6">
    <source>
        <dbReference type="Proteomes" id="UP000519158"/>
    </source>
</evidence>
<keyword evidence="3" id="KW-0812">Transmembrane</keyword>
<evidence type="ECO:0000313" key="5">
    <source>
        <dbReference type="EMBL" id="NOJ11491.1"/>
    </source>
</evidence>
<gene>
    <name evidence="5" type="ORF">F0234_01805</name>
</gene>
<evidence type="ECO:0000256" key="3">
    <source>
        <dbReference type="SAM" id="Phobius"/>
    </source>
</evidence>
<dbReference type="PROSITE" id="PS51755">
    <property type="entry name" value="OMPR_PHOB"/>
    <property type="match status" value="1"/>
</dbReference>
<dbReference type="GO" id="GO:0006355">
    <property type="term" value="P:regulation of DNA-templated transcription"/>
    <property type="evidence" value="ECO:0007669"/>
    <property type="project" value="InterPro"/>
</dbReference>
<dbReference type="Gene3D" id="1.10.10.10">
    <property type="entry name" value="Winged helix-like DNA-binding domain superfamily/Winged helix DNA-binding domain"/>
    <property type="match status" value="1"/>
</dbReference>
<feature type="transmembrane region" description="Helical" evidence="3">
    <location>
        <begin position="211"/>
        <end position="231"/>
    </location>
</feature>
<dbReference type="CDD" id="cd00383">
    <property type="entry name" value="trans_reg_C"/>
    <property type="match status" value="1"/>
</dbReference>
<feature type="domain" description="OmpR/PhoB-type" evidence="4">
    <location>
        <begin position="31"/>
        <end position="130"/>
    </location>
</feature>
<proteinExistence type="predicted"/>
<accession>A0A7Y4G000</accession>
<dbReference type="SMART" id="SM00862">
    <property type="entry name" value="Trans_reg_C"/>
    <property type="match status" value="1"/>
</dbReference>
<evidence type="ECO:0000256" key="1">
    <source>
        <dbReference type="ARBA" id="ARBA00023125"/>
    </source>
</evidence>
<dbReference type="SUPFAM" id="SSF46894">
    <property type="entry name" value="C-terminal effector domain of the bipartite response regulators"/>
    <property type="match status" value="1"/>
</dbReference>
<dbReference type="AlphaFoldDB" id="A0A7Y4G000"/>
<dbReference type="Proteomes" id="UP000519158">
    <property type="component" value="Unassembled WGS sequence"/>
</dbReference>
<dbReference type="Pfam" id="PF00486">
    <property type="entry name" value="Trans_reg_C"/>
    <property type="match status" value="1"/>
</dbReference>
<protein>
    <submittedName>
        <fullName evidence="5">Helix-turn-helix domain-containing protein</fullName>
    </submittedName>
</protein>
<dbReference type="InterPro" id="IPR036388">
    <property type="entry name" value="WH-like_DNA-bd_sf"/>
</dbReference>
<dbReference type="InterPro" id="IPR001867">
    <property type="entry name" value="OmpR/PhoB-type_DNA-bd"/>
</dbReference>
<reference evidence="5 6" key="1">
    <citation type="submission" date="2019-09" db="EMBL/GenBank/DDBJ databases">
        <title>Draft genome sequencing and comparative genomics of hatchery-associated Vibrios.</title>
        <authorList>
            <person name="Kehlet-Delgado H."/>
            <person name="Mueller R.S."/>
        </authorList>
    </citation>
    <scope>NUCLEOTIDE SEQUENCE [LARGE SCALE GENOMIC DNA]</scope>
    <source>
        <strain evidence="5 6">99-70-13A3</strain>
    </source>
</reference>
<keyword evidence="1 2" id="KW-0238">DNA-binding</keyword>
<comment type="caution">
    <text evidence="5">The sequence shown here is derived from an EMBL/GenBank/DDBJ whole genome shotgun (WGS) entry which is preliminary data.</text>
</comment>
<organism evidence="5 6">
    <name type="scientific">Vibrio splendidus</name>
    <dbReference type="NCBI Taxonomy" id="29497"/>
    <lineage>
        <taxon>Bacteria</taxon>
        <taxon>Pseudomonadati</taxon>
        <taxon>Pseudomonadota</taxon>
        <taxon>Gammaproteobacteria</taxon>
        <taxon>Vibrionales</taxon>
        <taxon>Vibrionaceae</taxon>
        <taxon>Vibrio</taxon>
    </lineage>
</organism>
<feature type="DNA-binding region" description="OmpR/PhoB-type" evidence="2">
    <location>
        <begin position="31"/>
        <end position="130"/>
    </location>
</feature>
<evidence type="ECO:0000256" key="2">
    <source>
        <dbReference type="PROSITE-ProRule" id="PRU01091"/>
    </source>
</evidence>
<dbReference type="EMBL" id="VTXL01000001">
    <property type="protein sequence ID" value="NOJ11491.1"/>
    <property type="molecule type" value="Genomic_DNA"/>
</dbReference>
<evidence type="ECO:0000259" key="4">
    <source>
        <dbReference type="PROSITE" id="PS51755"/>
    </source>
</evidence>
<sequence>MYGLLLVRPNKHFFDDLFIYEHLAEMNANSHEKITLDASSIELINNTLIDSESGKRVTLSPSEGLILEHLVKNSPKAVGRDFLLEHCWPGRVVTGSSLNVAVKNIRTALNSFECDCKILTVQKEGYSFNGLKQVGSYLSMPTSTAEAHVEAAFSEKAAIVSEKGAIVDELTSATPFKPSGMNQQAGQSKQQDSLSRQFKAKHFIARHQSRIAGIVVSALLLMLFYQFAFFIDKSAYRGMDVYHDSLNFDEAVIKELDAVSELGVDSLYLHRIGVGCQNIQAVALINGHWKEISHQFKTVSCEGDNNNERGQ</sequence>
<dbReference type="InterPro" id="IPR016032">
    <property type="entry name" value="Sig_transdc_resp-reg_C-effctor"/>
</dbReference>